<comment type="caution">
    <text evidence="1">The sequence shown here is derived from an EMBL/GenBank/DDBJ whole genome shotgun (WGS) entry which is preliminary data.</text>
</comment>
<proteinExistence type="predicted"/>
<dbReference type="AlphaFoldDB" id="A0AAD4ZWZ3"/>
<evidence type="ECO:0000313" key="1">
    <source>
        <dbReference type="EMBL" id="KAI5355581.1"/>
    </source>
</evidence>
<evidence type="ECO:0000313" key="2">
    <source>
        <dbReference type="Proteomes" id="UP001054821"/>
    </source>
</evidence>
<sequence>MKEEAALVLNNDVGDEIWRWDLDDDDDGDNRKGGCGLWWVVVELRRGGWGGVEGCCDGMVGEMREEGLLDSF</sequence>
<accession>A0AAD4ZWZ3</accession>
<protein>
    <submittedName>
        <fullName evidence="1">Uncharacterized protein</fullName>
    </submittedName>
</protein>
<keyword evidence="2" id="KW-1185">Reference proteome</keyword>
<organism evidence="1 2">
    <name type="scientific">Prunus dulcis</name>
    <name type="common">Almond</name>
    <name type="synonym">Amygdalus dulcis</name>
    <dbReference type="NCBI Taxonomy" id="3755"/>
    <lineage>
        <taxon>Eukaryota</taxon>
        <taxon>Viridiplantae</taxon>
        <taxon>Streptophyta</taxon>
        <taxon>Embryophyta</taxon>
        <taxon>Tracheophyta</taxon>
        <taxon>Spermatophyta</taxon>
        <taxon>Magnoliopsida</taxon>
        <taxon>eudicotyledons</taxon>
        <taxon>Gunneridae</taxon>
        <taxon>Pentapetalae</taxon>
        <taxon>rosids</taxon>
        <taxon>fabids</taxon>
        <taxon>Rosales</taxon>
        <taxon>Rosaceae</taxon>
        <taxon>Amygdaloideae</taxon>
        <taxon>Amygdaleae</taxon>
        <taxon>Prunus</taxon>
    </lineage>
</organism>
<dbReference type="Proteomes" id="UP001054821">
    <property type="component" value="Chromosome 1"/>
</dbReference>
<reference evidence="1 2" key="1">
    <citation type="journal article" date="2022" name="G3 (Bethesda)">
        <title>Whole-genome sequence and methylome profiling of the almond [Prunus dulcis (Mill.) D.A. Webb] cultivar 'Nonpareil'.</title>
        <authorList>
            <person name="D'Amico-Willman K.M."/>
            <person name="Ouma W.Z."/>
            <person name="Meulia T."/>
            <person name="Sideli G.M."/>
            <person name="Gradziel T.M."/>
            <person name="Fresnedo-Ramirez J."/>
        </authorList>
    </citation>
    <scope>NUCLEOTIDE SEQUENCE [LARGE SCALE GENOMIC DNA]</scope>
    <source>
        <strain evidence="1">Clone GOH B32 T37-40</strain>
    </source>
</reference>
<dbReference type="EMBL" id="JAJFAZ020000001">
    <property type="protein sequence ID" value="KAI5355581.1"/>
    <property type="molecule type" value="Genomic_DNA"/>
</dbReference>
<gene>
    <name evidence="1" type="ORF">L3X38_008476</name>
</gene>
<name>A0AAD4ZWZ3_PRUDU</name>